<feature type="transmembrane region" description="Helical" evidence="2">
    <location>
        <begin position="388"/>
        <end position="408"/>
    </location>
</feature>
<accession>A0A8B8ZPZ7</accession>
<evidence type="ECO:0000259" key="3">
    <source>
        <dbReference type="Pfam" id="PF07786"/>
    </source>
</evidence>
<organism evidence="4 5">
    <name type="scientific">Phoenix dactylifera</name>
    <name type="common">Date palm</name>
    <dbReference type="NCBI Taxonomy" id="42345"/>
    <lineage>
        <taxon>Eukaryota</taxon>
        <taxon>Viridiplantae</taxon>
        <taxon>Streptophyta</taxon>
        <taxon>Embryophyta</taxon>
        <taxon>Tracheophyta</taxon>
        <taxon>Spermatophyta</taxon>
        <taxon>Magnoliopsida</taxon>
        <taxon>Liliopsida</taxon>
        <taxon>Arecaceae</taxon>
        <taxon>Coryphoideae</taxon>
        <taxon>Phoeniceae</taxon>
        <taxon>Phoenix</taxon>
    </lineage>
</organism>
<feature type="transmembrane region" description="Helical" evidence="2">
    <location>
        <begin position="319"/>
        <end position="340"/>
    </location>
</feature>
<protein>
    <submittedName>
        <fullName evidence="5">Heparan-alpha-glucosaminide N-acetyltransferase-like</fullName>
    </submittedName>
</protein>
<feature type="transmembrane region" description="Helical" evidence="2">
    <location>
        <begin position="70"/>
        <end position="88"/>
    </location>
</feature>
<gene>
    <name evidence="5" type="primary">LOC103718895</name>
</gene>
<dbReference type="RefSeq" id="XP_038973568.1">
    <property type="nucleotide sequence ID" value="XM_039117640.1"/>
</dbReference>
<dbReference type="InterPro" id="IPR012429">
    <property type="entry name" value="HGSNAT_cat"/>
</dbReference>
<dbReference type="PANTHER" id="PTHR31061:SF28">
    <property type="entry name" value="HEPARAN-ALPHA-GLUCOSAMINIDE N-ACETYLTRANSFERASE-LIKE"/>
    <property type="match status" value="1"/>
</dbReference>
<dbReference type="AlphaFoldDB" id="A0A8B8ZPZ7"/>
<sequence>MADYVPLGGGSEEGEAPSEEKSKGSRSPRLASLDAFRGLSIALMIFVDYAGSIFPFIAHSPWNGVRLADFVMPFFLFIAGVSLALVYKKISDKLQATHKAMLRAVKLFMLGILLQGGYFHGINSLTYGVDIEKIRWLGILQRIAIGYIIAALCEIWLSSVTVKDAGSGFFKNYYLHWVIVFLLSGIYLGLLYGLYVPDWHFTVPQMSSNSSQNSSYVIKTVRCEVRGDLGPACNSAGMIDRYVLGIDHLYKKPVYRNLKECRTAEDGQVLNTSPSWCQAPFDPEGILGSLMAAVTCIMGLHFGHILLHFEEHKDRLAHWLIYSLSTFALGLFLAFIGIPLNKSLNTISYTLLTTASAGLTFCALYLLVDVYGYSCPTFVFQWMGRHSLSIFVLLACNLAIIALQGFYWRNPKNNIVHLVVSLVIHK</sequence>
<proteinExistence type="predicted"/>
<dbReference type="OrthoDB" id="2149840at2759"/>
<dbReference type="KEGG" id="pda:103718895"/>
<keyword evidence="4" id="KW-1185">Reference proteome</keyword>
<feature type="transmembrane region" description="Helical" evidence="2">
    <location>
        <begin position="100"/>
        <end position="119"/>
    </location>
</feature>
<dbReference type="Pfam" id="PF07786">
    <property type="entry name" value="HGSNAT_cat"/>
    <property type="match status" value="1"/>
</dbReference>
<keyword evidence="2" id="KW-1133">Transmembrane helix</keyword>
<feature type="transmembrane region" description="Helical" evidence="2">
    <location>
        <begin position="139"/>
        <end position="162"/>
    </location>
</feature>
<feature type="domain" description="Heparan-alpha-glucosaminide N-acetyltransferase catalytic" evidence="3">
    <location>
        <begin position="29"/>
        <end position="153"/>
    </location>
</feature>
<feature type="region of interest" description="Disordered" evidence="1">
    <location>
        <begin position="1"/>
        <end position="26"/>
    </location>
</feature>
<name>A0A8B8ZPZ7_PHODC</name>
<reference evidence="5" key="1">
    <citation type="submission" date="2025-08" db="UniProtKB">
        <authorList>
            <consortium name="RefSeq"/>
        </authorList>
    </citation>
    <scope>IDENTIFICATION</scope>
    <source>
        <tissue evidence="5">Young leaves</tissue>
    </source>
</reference>
<dbReference type="GeneID" id="103718895"/>
<feature type="transmembrane region" description="Helical" evidence="2">
    <location>
        <begin position="346"/>
        <end position="368"/>
    </location>
</feature>
<keyword evidence="2" id="KW-0812">Transmembrane</keyword>
<evidence type="ECO:0000256" key="1">
    <source>
        <dbReference type="SAM" id="MobiDB-lite"/>
    </source>
</evidence>
<feature type="transmembrane region" description="Helical" evidence="2">
    <location>
        <begin position="286"/>
        <end position="307"/>
    </location>
</feature>
<feature type="transmembrane region" description="Helical" evidence="2">
    <location>
        <begin position="35"/>
        <end position="58"/>
    </location>
</feature>
<dbReference type="Proteomes" id="UP000228380">
    <property type="component" value="Unplaced"/>
</dbReference>
<evidence type="ECO:0000256" key="2">
    <source>
        <dbReference type="SAM" id="Phobius"/>
    </source>
</evidence>
<evidence type="ECO:0000313" key="5">
    <source>
        <dbReference type="RefSeq" id="XP_038973568.1"/>
    </source>
</evidence>
<feature type="transmembrane region" description="Helical" evidence="2">
    <location>
        <begin position="174"/>
        <end position="195"/>
    </location>
</feature>
<evidence type="ECO:0000313" key="4">
    <source>
        <dbReference type="Proteomes" id="UP000228380"/>
    </source>
</evidence>
<dbReference type="PANTHER" id="PTHR31061">
    <property type="entry name" value="LD22376P"/>
    <property type="match status" value="1"/>
</dbReference>
<keyword evidence="2" id="KW-0472">Membrane</keyword>